<dbReference type="SMART" id="SM00864">
    <property type="entry name" value="Tubulin"/>
    <property type="match status" value="1"/>
</dbReference>
<evidence type="ECO:0000313" key="17">
    <source>
        <dbReference type="Proteomes" id="UP000030746"/>
    </source>
</evidence>
<dbReference type="PANTHER" id="PTHR11588">
    <property type="entry name" value="TUBULIN"/>
    <property type="match status" value="1"/>
</dbReference>
<comment type="similarity">
    <text evidence="4 14">Belongs to the tubulin family.</text>
</comment>
<dbReference type="InterPro" id="IPR008280">
    <property type="entry name" value="Tub_FtsZ_C"/>
</dbReference>
<dbReference type="InterPro" id="IPR036525">
    <property type="entry name" value="Tubulin/FtsZ_GTPase_sf"/>
</dbReference>
<evidence type="ECO:0000256" key="13">
    <source>
        <dbReference type="ARBA" id="ARBA00046149"/>
    </source>
</evidence>
<dbReference type="AlphaFoldDB" id="V4A452"/>
<evidence type="ECO:0000256" key="10">
    <source>
        <dbReference type="ARBA" id="ARBA00023242"/>
    </source>
</evidence>
<dbReference type="OrthoDB" id="2588702at2759"/>
<comment type="function">
    <text evidence="13">Acts as a positive regulator of hedgehog signaling and regulates ciliary function.</text>
</comment>
<dbReference type="InterPro" id="IPR000217">
    <property type="entry name" value="Tubulin"/>
</dbReference>
<dbReference type="InterPro" id="IPR002967">
    <property type="entry name" value="Delta_tubulin"/>
</dbReference>
<dbReference type="OMA" id="CITEGHK"/>
<reference evidence="16 17" key="1">
    <citation type="journal article" date="2013" name="Nature">
        <title>Insights into bilaterian evolution from three spiralian genomes.</title>
        <authorList>
            <person name="Simakov O."/>
            <person name="Marletaz F."/>
            <person name="Cho S.J."/>
            <person name="Edsinger-Gonzales E."/>
            <person name="Havlak P."/>
            <person name="Hellsten U."/>
            <person name="Kuo D.H."/>
            <person name="Larsson T."/>
            <person name="Lv J."/>
            <person name="Arendt D."/>
            <person name="Savage R."/>
            <person name="Osoegawa K."/>
            <person name="de Jong P."/>
            <person name="Grimwood J."/>
            <person name="Chapman J.A."/>
            <person name="Shapiro H."/>
            <person name="Aerts A."/>
            <person name="Otillar R.P."/>
            <person name="Terry A.Y."/>
            <person name="Boore J.L."/>
            <person name="Grigoriev I.V."/>
            <person name="Lindberg D.R."/>
            <person name="Seaver E.C."/>
            <person name="Weisblat D.A."/>
            <person name="Putnam N.H."/>
            <person name="Rokhsar D.S."/>
        </authorList>
    </citation>
    <scope>NUCLEOTIDE SEQUENCE [LARGE SCALE GENOMIC DNA]</scope>
</reference>
<evidence type="ECO:0000313" key="16">
    <source>
        <dbReference type="EMBL" id="ESO88026.1"/>
    </source>
</evidence>
<evidence type="ECO:0000256" key="8">
    <source>
        <dbReference type="ARBA" id="ARBA00022794"/>
    </source>
</evidence>
<evidence type="ECO:0000256" key="6">
    <source>
        <dbReference type="ARBA" id="ARBA00022701"/>
    </source>
</evidence>
<gene>
    <name evidence="16" type="ORF">LOTGIDRAFT_126843</name>
</gene>
<dbReference type="RefSeq" id="XP_009061339.1">
    <property type="nucleotide sequence ID" value="XM_009063091.1"/>
</dbReference>
<dbReference type="Proteomes" id="UP000030746">
    <property type="component" value="Unassembled WGS sequence"/>
</dbReference>
<keyword evidence="7 14" id="KW-0547">Nucleotide-binding</keyword>
<evidence type="ECO:0000256" key="12">
    <source>
        <dbReference type="ARBA" id="ARBA00030594"/>
    </source>
</evidence>
<protein>
    <recommendedName>
        <fullName evidence="5">Tubulin delta chain</fullName>
    </recommendedName>
    <alternativeName>
        <fullName evidence="12">Delta-tubulin</fullName>
    </alternativeName>
</protein>
<evidence type="ECO:0000256" key="7">
    <source>
        <dbReference type="ARBA" id="ARBA00022741"/>
    </source>
</evidence>
<dbReference type="InterPro" id="IPR003008">
    <property type="entry name" value="Tubulin_FtsZ_GTPase"/>
</dbReference>
<dbReference type="PRINTS" id="PR01161">
    <property type="entry name" value="TUBULIN"/>
</dbReference>
<dbReference type="GO" id="GO:0007017">
    <property type="term" value="P:microtubule-based process"/>
    <property type="evidence" value="ECO:0007669"/>
    <property type="project" value="InterPro"/>
</dbReference>
<dbReference type="InterPro" id="IPR017975">
    <property type="entry name" value="Tubulin_CS"/>
</dbReference>
<dbReference type="SUPFAM" id="SSF55307">
    <property type="entry name" value="Tubulin C-terminal domain-like"/>
    <property type="match status" value="1"/>
</dbReference>
<keyword evidence="11" id="KW-0966">Cell projection</keyword>
<dbReference type="GO" id="GO:0005874">
    <property type="term" value="C:microtubule"/>
    <property type="evidence" value="ECO:0007669"/>
    <property type="project" value="UniProtKB-KW"/>
</dbReference>
<dbReference type="HOGENOM" id="CLU_015718_1_0_1"/>
<evidence type="ECO:0000256" key="5">
    <source>
        <dbReference type="ARBA" id="ARBA00014184"/>
    </source>
</evidence>
<dbReference type="Gene3D" id="3.40.50.1440">
    <property type="entry name" value="Tubulin/FtsZ, GTPase domain"/>
    <property type="match status" value="1"/>
</dbReference>
<sequence length="410" mass="45895">MSTIFLNVGQCGNQVSKSILKTLTSDGEVLQSNTYKCPGGEVRSVHVDSETKVISQMKKSSLNIREKNVICGKKGRGSNWALGYNGFSSGSEDHILTDSEDALRKEIERCDSYYGVILLHSLGGGTGSGLGSRLCELLRDEYPMNYILSCSFAPFSSGDSPLQHYNSLLTLSTLQNYTDGIILTYNDEILYRLHKRMGDKSVSLDQINQYISNHLCGVFLPTDSLRPKKGFNIGSEPWELIRSTCPVPSTKFLHVNHLAKSKLSWEALVGQSLQNLTKYDKQGNAYSCLSSVVIGRGDQTNTFHQSLQKTLNSKIKSAYNCVTWNPFPLDIWSGRSCIVICLSNSSSITIAANYSNINQYLTQLINKAKLMFDNKAYLHWYWRYGATQEMFTESFETVEQIIEDYKSAVK</sequence>
<dbReference type="GO" id="GO:0005929">
    <property type="term" value="C:cilium"/>
    <property type="evidence" value="ECO:0007669"/>
    <property type="project" value="UniProtKB-SubCell"/>
</dbReference>
<proteinExistence type="inferred from homology"/>
<keyword evidence="8" id="KW-0970">Cilium biogenesis/degradation</keyword>
<dbReference type="GO" id="GO:0005634">
    <property type="term" value="C:nucleus"/>
    <property type="evidence" value="ECO:0007669"/>
    <property type="project" value="UniProtKB-SubCell"/>
</dbReference>
<keyword evidence="6 14" id="KW-0493">Microtubule</keyword>
<evidence type="ECO:0000256" key="4">
    <source>
        <dbReference type="ARBA" id="ARBA00009636"/>
    </source>
</evidence>
<dbReference type="STRING" id="225164.V4A452"/>
<dbReference type="GO" id="GO:0005525">
    <property type="term" value="F:GTP binding"/>
    <property type="evidence" value="ECO:0007669"/>
    <property type="project" value="UniProtKB-UniRule"/>
</dbReference>
<dbReference type="GO" id="GO:0005200">
    <property type="term" value="F:structural constituent of cytoskeleton"/>
    <property type="evidence" value="ECO:0007669"/>
    <property type="project" value="InterPro"/>
</dbReference>
<evidence type="ECO:0000256" key="2">
    <source>
        <dbReference type="ARBA" id="ARBA00004123"/>
    </source>
</evidence>
<dbReference type="Gene3D" id="1.10.287.600">
    <property type="entry name" value="Helix hairpin bin"/>
    <property type="match status" value="1"/>
</dbReference>
<dbReference type="PROSITE" id="PS00227">
    <property type="entry name" value="TUBULIN"/>
    <property type="match status" value="1"/>
</dbReference>
<dbReference type="Pfam" id="PF00091">
    <property type="entry name" value="Tubulin"/>
    <property type="match status" value="1"/>
</dbReference>
<dbReference type="KEGG" id="lgi:LOTGIDRAFT_126843"/>
<keyword evidence="10" id="KW-0539">Nucleus</keyword>
<evidence type="ECO:0000256" key="1">
    <source>
        <dbReference type="ARBA" id="ARBA00004114"/>
    </source>
</evidence>
<feature type="domain" description="Tubulin/FtsZ GTPase" evidence="15">
    <location>
        <begin position="31"/>
        <end position="230"/>
    </location>
</feature>
<keyword evidence="9 14" id="KW-0342">GTP-binding</keyword>
<dbReference type="EMBL" id="KB202793">
    <property type="protein sequence ID" value="ESO88026.1"/>
    <property type="molecule type" value="Genomic_DNA"/>
</dbReference>
<dbReference type="GO" id="GO:0030030">
    <property type="term" value="P:cell projection organization"/>
    <property type="evidence" value="ECO:0007669"/>
    <property type="project" value="UniProtKB-KW"/>
</dbReference>
<dbReference type="GeneID" id="20232644"/>
<dbReference type="InterPro" id="IPR023123">
    <property type="entry name" value="Tubulin_C"/>
</dbReference>
<dbReference type="SUPFAM" id="SSF52490">
    <property type="entry name" value="Tubulin nucleotide-binding domain-like"/>
    <property type="match status" value="1"/>
</dbReference>
<comment type="subcellular location">
    <subcellularLocation>
        <location evidence="3">Cell projection</location>
        <location evidence="3">Cilium</location>
    </subcellularLocation>
    <subcellularLocation>
        <location evidence="1">Cytoplasm</location>
        <location evidence="1">Cytoskeleton</location>
        <location evidence="1">Microtubule organizing center</location>
        <location evidence="1">Centrosome</location>
        <location evidence="1">Centriole</location>
    </subcellularLocation>
    <subcellularLocation>
        <location evidence="2">Nucleus</location>
    </subcellularLocation>
</comment>
<dbReference type="CDD" id="cd02189">
    <property type="entry name" value="delta_zeta_tubulin-like"/>
    <property type="match status" value="1"/>
</dbReference>
<name>V4A452_LOTGI</name>
<dbReference type="CTD" id="20232644"/>
<evidence type="ECO:0000256" key="3">
    <source>
        <dbReference type="ARBA" id="ARBA00004138"/>
    </source>
</evidence>
<evidence type="ECO:0000256" key="14">
    <source>
        <dbReference type="RuleBase" id="RU000352"/>
    </source>
</evidence>
<evidence type="ECO:0000256" key="9">
    <source>
        <dbReference type="ARBA" id="ARBA00023134"/>
    </source>
</evidence>
<organism evidence="16 17">
    <name type="scientific">Lottia gigantea</name>
    <name type="common">Giant owl limpet</name>
    <dbReference type="NCBI Taxonomy" id="225164"/>
    <lineage>
        <taxon>Eukaryota</taxon>
        <taxon>Metazoa</taxon>
        <taxon>Spiralia</taxon>
        <taxon>Lophotrochozoa</taxon>
        <taxon>Mollusca</taxon>
        <taxon>Gastropoda</taxon>
        <taxon>Patellogastropoda</taxon>
        <taxon>Lottioidea</taxon>
        <taxon>Lottiidae</taxon>
        <taxon>Lottia</taxon>
    </lineage>
</organism>
<accession>V4A452</accession>
<dbReference type="GO" id="GO:0005814">
    <property type="term" value="C:centriole"/>
    <property type="evidence" value="ECO:0007669"/>
    <property type="project" value="UniProtKB-SubCell"/>
</dbReference>
<evidence type="ECO:0000256" key="11">
    <source>
        <dbReference type="ARBA" id="ARBA00023273"/>
    </source>
</evidence>
<keyword evidence="17" id="KW-1185">Reference proteome</keyword>
<dbReference type="PRINTS" id="PR01224">
    <property type="entry name" value="DELTATUBULIN"/>
</dbReference>
<evidence type="ECO:0000259" key="15">
    <source>
        <dbReference type="SMART" id="SM00864"/>
    </source>
</evidence>